<accession>A0A2M8FEN8</accession>
<feature type="transmembrane region" description="Helical" evidence="6">
    <location>
        <begin position="239"/>
        <end position="256"/>
    </location>
</feature>
<comment type="subcellular location">
    <subcellularLocation>
        <location evidence="1">Membrane</location>
        <topology evidence="1">Multi-pass membrane protein</topology>
    </subcellularLocation>
</comment>
<dbReference type="GO" id="GO:0071555">
    <property type="term" value="P:cell wall organization"/>
    <property type="evidence" value="ECO:0007669"/>
    <property type="project" value="TreeGrafter"/>
</dbReference>
<dbReference type="PANTHER" id="PTHR22926">
    <property type="entry name" value="PHOSPHO-N-ACETYLMURAMOYL-PENTAPEPTIDE-TRANSFERASE"/>
    <property type="match status" value="1"/>
</dbReference>
<proteinExistence type="predicted"/>
<feature type="transmembrane region" description="Helical" evidence="6">
    <location>
        <begin position="215"/>
        <end position="233"/>
    </location>
</feature>
<feature type="transmembrane region" description="Helical" evidence="6">
    <location>
        <begin position="20"/>
        <end position="45"/>
    </location>
</feature>
<keyword evidence="2" id="KW-0808">Transferase</keyword>
<dbReference type="GO" id="GO:0044038">
    <property type="term" value="P:cell wall macromolecule biosynthetic process"/>
    <property type="evidence" value="ECO:0007669"/>
    <property type="project" value="TreeGrafter"/>
</dbReference>
<organism evidence="7 8">
    <name type="scientific">Candidatus Kaiserbacteria bacterium CG_4_9_14_0_2_um_filter_41_32</name>
    <dbReference type="NCBI Taxonomy" id="1974601"/>
    <lineage>
        <taxon>Bacteria</taxon>
        <taxon>Candidatus Kaiseribacteriota</taxon>
    </lineage>
</organism>
<comment type="caution">
    <text evidence="7">The sequence shown here is derived from an EMBL/GenBank/DDBJ whole genome shotgun (WGS) entry which is preliminary data.</text>
</comment>
<keyword evidence="3 6" id="KW-0812">Transmembrane</keyword>
<dbReference type="Pfam" id="PF00953">
    <property type="entry name" value="Glycos_transf_4"/>
    <property type="match status" value="1"/>
</dbReference>
<dbReference type="GO" id="GO:0016780">
    <property type="term" value="F:phosphotransferase activity, for other substituted phosphate groups"/>
    <property type="evidence" value="ECO:0007669"/>
    <property type="project" value="InterPro"/>
</dbReference>
<feature type="transmembrane region" description="Helical" evidence="6">
    <location>
        <begin position="290"/>
        <end position="316"/>
    </location>
</feature>
<feature type="transmembrane region" description="Helical" evidence="6">
    <location>
        <begin position="151"/>
        <end position="170"/>
    </location>
</feature>
<feature type="transmembrane region" description="Helical" evidence="6">
    <location>
        <begin position="348"/>
        <end position="365"/>
    </location>
</feature>
<dbReference type="EMBL" id="PFRD01000081">
    <property type="protein sequence ID" value="PJC56096.1"/>
    <property type="molecule type" value="Genomic_DNA"/>
</dbReference>
<evidence type="ECO:0000313" key="7">
    <source>
        <dbReference type="EMBL" id="PJC56096.1"/>
    </source>
</evidence>
<feature type="transmembrane region" description="Helical" evidence="6">
    <location>
        <begin position="120"/>
        <end position="139"/>
    </location>
</feature>
<evidence type="ECO:0000256" key="5">
    <source>
        <dbReference type="ARBA" id="ARBA00023136"/>
    </source>
</evidence>
<protein>
    <recommendedName>
        <fullName evidence="9">Phospho-N-acetylmuramoyl-pentapeptide-transferase</fullName>
    </recommendedName>
</protein>
<dbReference type="PANTHER" id="PTHR22926:SF5">
    <property type="entry name" value="PHOSPHO-N-ACETYLMURAMOYL-PENTAPEPTIDE-TRANSFERASE HOMOLOG"/>
    <property type="match status" value="1"/>
</dbReference>
<name>A0A2M8FEN8_9BACT</name>
<gene>
    <name evidence="7" type="ORF">CO026_02235</name>
</gene>
<evidence type="ECO:0000256" key="1">
    <source>
        <dbReference type="ARBA" id="ARBA00004141"/>
    </source>
</evidence>
<evidence type="ECO:0000256" key="2">
    <source>
        <dbReference type="ARBA" id="ARBA00022679"/>
    </source>
</evidence>
<feature type="transmembrane region" description="Helical" evidence="6">
    <location>
        <begin position="190"/>
        <end position="208"/>
    </location>
</feature>
<sequence>MPSISHLPILNNFIMESPIIKILIPAIIAFTVGILITPILTHYLYKYKVWKKQSGKIALDGRIATEFNRLKGEGELKTPRMGGIVIWGSVIITLVVLYGTSIIWPTDLFGSLFFLSRSQTWIPLAVLIIGATIGLLNDYYDVVHGGRGLRLSIRLGIITLLAGLIGWWFYAKLGVDQIGVPFHAPVEVGWFIIPFFILLSIALYASGVIDGIDGLSGGVFTAIFLSYAGVAFIQSQYDIAALCATISGGILAFLWFNIPPARFWMTETGSMALTLTLAVIVLMTDQLGDGYGIALLPIIGLPLVATVLSNIIQVLYKRKTGRKFFRIAPLHHHFEAIGWPSTKVTMRYWIISIVCAILGLALATIF</sequence>
<evidence type="ECO:0000256" key="4">
    <source>
        <dbReference type="ARBA" id="ARBA00022989"/>
    </source>
</evidence>
<dbReference type="GO" id="GO:0005886">
    <property type="term" value="C:plasma membrane"/>
    <property type="evidence" value="ECO:0007669"/>
    <property type="project" value="TreeGrafter"/>
</dbReference>
<dbReference type="AlphaFoldDB" id="A0A2M8FEN8"/>
<evidence type="ECO:0000256" key="3">
    <source>
        <dbReference type="ARBA" id="ARBA00022692"/>
    </source>
</evidence>
<keyword evidence="4 6" id="KW-1133">Transmembrane helix</keyword>
<feature type="transmembrane region" description="Helical" evidence="6">
    <location>
        <begin position="84"/>
        <end position="104"/>
    </location>
</feature>
<dbReference type="InterPro" id="IPR000715">
    <property type="entry name" value="Glycosyl_transferase_4"/>
</dbReference>
<keyword evidence="5 6" id="KW-0472">Membrane</keyword>
<reference evidence="8" key="1">
    <citation type="submission" date="2017-09" db="EMBL/GenBank/DDBJ databases">
        <title>Depth-based differentiation of microbial function through sediment-hosted aquifers and enrichment of novel symbionts in the deep terrestrial subsurface.</title>
        <authorList>
            <person name="Probst A.J."/>
            <person name="Ladd B."/>
            <person name="Jarett J.K."/>
            <person name="Geller-Mcgrath D.E."/>
            <person name="Sieber C.M.K."/>
            <person name="Emerson J.B."/>
            <person name="Anantharaman K."/>
            <person name="Thomas B.C."/>
            <person name="Malmstrom R."/>
            <person name="Stieglmeier M."/>
            <person name="Klingl A."/>
            <person name="Woyke T."/>
            <person name="Ryan C.M."/>
            <person name="Banfield J.F."/>
        </authorList>
    </citation>
    <scope>NUCLEOTIDE SEQUENCE [LARGE SCALE GENOMIC DNA]</scope>
</reference>
<dbReference type="Proteomes" id="UP000230391">
    <property type="component" value="Unassembled WGS sequence"/>
</dbReference>
<evidence type="ECO:0008006" key="9">
    <source>
        <dbReference type="Google" id="ProtNLM"/>
    </source>
</evidence>
<evidence type="ECO:0000256" key="6">
    <source>
        <dbReference type="SAM" id="Phobius"/>
    </source>
</evidence>
<feature type="transmembrane region" description="Helical" evidence="6">
    <location>
        <begin position="263"/>
        <end position="284"/>
    </location>
</feature>
<evidence type="ECO:0000313" key="8">
    <source>
        <dbReference type="Proteomes" id="UP000230391"/>
    </source>
</evidence>